<evidence type="ECO:0000256" key="4">
    <source>
        <dbReference type="SAM" id="MobiDB-lite"/>
    </source>
</evidence>
<dbReference type="Gene3D" id="2.60.40.10">
    <property type="entry name" value="Immunoglobulins"/>
    <property type="match status" value="1"/>
</dbReference>
<feature type="signal peptide" evidence="5">
    <location>
        <begin position="1"/>
        <end position="19"/>
    </location>
</feature>
<reference evidence="7 8" key="1">
    <citation type="journal article" date="2013" name="Nat. Commun.">
        <title>Genome analysis reveals insights into physiology and longevity of the Brandt's bat Myotis brandtii.</title>
        <authorList>
            <person name="Seim I."/>
            <person name="Fang X."/>
            <person name="Xiong Z."/>
            <person name="Lobanov A.V."/>
            <person name="Huang Z."/>
            <person name="Ma S."/>
            <person name="Feng Y."/>
            <person name="Turanov A.A."/>
            <person name="Zhu Y."/>
            <person name="Lenz T.L."/>
            <person name="Gerashchenko M.V."/>
            <person name="Fan D."/>
            <person name="Hee Yim S."/>
            <person name="Yao X."/>
            <person name="Jordan D."/>
            <person name="Xiong Y."/>
            <person name="Ma Y."/>
            <person name="Lyapunov A.N."/>
            <person name="Chen G."/>
            <person name="Kulakova O.I."/>
            <person name="Sun Y."/>
            <person name="Lee S.G."/>
            <person name="Bronson R.T."/>
            <person name="Moskalev A.A."/>
            <person name="Sunyaev S.R."/>
            <person name="Zhang G."/>
            <person name="Krogh A."/>
            <person name="Wang J."/>
            <person name="Gladyshev V.N."/>
        </authorList>
    </citation>
    <scope>NUCLEOTIDE SEQUENCE [LARGE SCALE GENOMIC DNA]</scope>
</reference>
<gene>
    <name evidence="7" type="ORF">D623_10001832</name>
</gene>
<name>S7PVK7_MYOBR</name>
<evidence type="ECO:0000259" key="6">
    <source>
        <dbReference type="PROSITE" id="PS50835"/>
    </source>
</evidence>
<dbReference type="GO" id="GO:0002250">
    <property type="term" value="P:adaptive immune response"/>
    <property type="evidence" value="ECO:0007669"/>
    <property type="project" value="UniProtKB-KW"/>
</dbReference>
<feature type="region of interest" description="Disordered" evidence="4">
    <location>
        <begin position="128"/>
        <end position="152"/>
    </location>
</feature>
<protein>
    <submittedName>
        <fullName evidence="7">Ig heavy chain V region 1B43</fullName>
    </submittedName>
</protein>
<dbReference type="InterPro" id="IPR013783">
    <property type="entry name" value="Ig-like_fold"/>
</dbReference>
<dbReference type="PROSITE" id="PS50835">
    <property type="entry name" value="IG_LIKE"/>
    <property type="match status" value="1"/>
</dbReference>
<evidence type="ECO:0000256" key="2">
    <source>
        <dbReference type="ARBA" id="ARBA00023130"/>
    </source>
</evidence>
<keyword evidence="3" id="KW-1280">Immunoglobulin</keyword>
<evidence type="ECO:0000313" key="7">
    <source>
        <dbReference type="EMBL" id="EPQ12547.1"/>
    </source>
</evidence>
<evidence type="ECO:0000256" key="3">
    <source>
        <dbReference type="ARBA" id="ARBA00043265"/>
    </source>
</evidence>
<evidence type="ECO:0000256" key="1">
    <source>
        <dbReference type="ARBA" id="ARBA00022859"/>
    </source>
</evidence>
<dbReference type="SMART" id="SM00406">
    <property type="entry name" value="IGv"/>
    <property type="match status" value="1"/>
</dbReference>
<keyword evidence="2" id="KW-1064">Adaptive immunity</keyword>
<feature type="chain" id="PRO_5004543797" evidence="5">
    <location>
        <begin position="20"/>
        <end position="152"/>
    </location>
</feature>
<dbReference type="EMBL" id="KE163520">
    <property type="protein sequence ID" value="EPQ12547.1"/>
    <property type="molecule type" value="Genomic_DNA"/>
</dbReference>
<dbReference type="InterPro" id="IPR036179">
    <property type="entry name" value="Ig-like_dom_sf"/>
</dbReference>
<keyword evidence="1" id="KW-0391">Immunity</keyword>
<feature type="domain" description="Ig-like" evidence="6">
    <location>
        <begin position="14"/>
        <end position="116"/>
    </location>
</feature>
<dbReference type="Pfam" id="PF07686">
    <property type="entry name" value="V-set"/>
    <property type="match status" value="1"/>
</dbReference>
<sequence length="152" mass="17098">MRLLSLFLCLVTAPQGALSQVQLQESGPGLVKPLQTLSLTFTVSGFSITTSDYCWRWIRQPHGKGLEWMGCIRYKGSLYYSPSLKSQTSISRDTSKNQFSLQLSVTTTEDTAVYYCVRHTVRGSLCEPRHKPPCRRQQGWAAGGTQDPLHRE</sequence>
<dbReference type="GO" id="GO:0005576">
    <property type="term" value="C:extracellular region"/>
    <property type="evidence" value="ECO:0007669"/>
    <property type="project" value="UniProtKB-ARBA"/>
</dbReference>
<dbReference type="InterPro" id="IPR050199">
    <property type="entry name" value="IgHV"/>
</dbReference>
<accession>S7PVK7</accession>
<evidence type="ECO:0000256" key="5">
    <source>
        <dbReference type="SAM" id="SignalP"/>
    </source>
</evidence>
<keyword evidence="5" id="KW-0732">Signal</keyword>
<dbReference type="FunFam" id="2.60.40.10:FF:001878">
    <property type="entry name" value="Immunoglobulin heavy variable 1-4"/>
    <property type="match status" value="1"/>
</dbReference>
<dbReference type="Proteomes" id="UP000052978">
    <property type="component" value="Unassembled WGS sequence"/>
</dbReference>
<keyword evidence="8" id="KW-1185">Reference proteome</keyword>
<dbReference type="InterPro" id="IPR007110">
    <property type="entry name" value="Ig-like_dom"/>
</dbReference>
<dbReference type="PANTHER" id="PTHR23266">
    <property type="entry name" value="IMMUNOGLOBULIN HEAVY CHAIN"/>
    <property type="match status" value="1"/>
</dbReference>
<organism evidence="7 8">
    <name type="scientific">Myotis brandtii</name>
    <name type="common">Brandt's bat</name>
    <dbReference type="NCBI Taxonomy" id="109478"/>
    <lineage>
        <taxon>Eukaryota</taxon>
        <taxon>Metazoa</taxon>
        <taxon>Chordata</taxon>
        <taxon>Craniata</taxon>
        <taxon>Vertebrata</taxon>
        <taxon>Euteleostomi</taxon>
        <taxon>Mammalia</taxon>
        <taxon>Eutheria</taxon>
        <taxon>Laurasiatheria</taxon>
        <taxon>Chiroptera</taxon>
        <taxon>Yangochiroptera</taxon>
        <taxon>Vespertilionidae</taxon>
        <taxon>Myotis</taxon>
    </lineage>
</organism>
<dbReference type="SUPFAM" id="SSF48726">
    <property type="entry name" value="Immunoglobulin"/>
    <property type="match status" value="1"/>
</dbReference>
<dbReference type="GO" id="GO:0019814">
    <property type="term" value="C:immunoglobulin complex"/>
    <property type="evidence" value="ECO:0007669"/>
    <property type="project" value="UniProtKB-KW"/>
</dbReference>
<evidence type="ECO:0000313" key="8">
    <source>
        <dbReference type="Proteomes" id="UP000052978"/>
    </source>
</evidence>
<dbReference type="InterPro" id="IPR013106">
    <property type="entry name" value="Ig_V-set"/>
</dbReference>
<proteinExistence type="predicted"/>
<dbReference type="AlphaFoldDB" id="S7PVK7"/>